<evidence type="ECO:0000256" key="4">
    <source>
        <dbReference type="ARBA" id="ARBA00022692"/>
    </source>
</evidence>
<evidence type="ECO:0000256" key="3">
    <source>
        <dbReference type="ARBA" id="ARBA00022448"/>
    </source>
</evidence>
<keyword evidence="5 8" id="KW-1133">Transmembrane helix</keyword>
<reference evidence="10 11" key="1">
    <citation type="submission" date="2014-02" db="EMBL/GenBank/DDBJ databases">
        <title>The small core and large imbalanced accessory genome model reveals a collaborative survival strategy of Sorangium cellulosum strains in nature.</title>
        <authorList>
            <person name="Han K."/>
            <person name="Peng R."/>
            <person name="Blom J."/>
            <person name="Li Y.-Z."/>
        </authorList>
    </citation>
    <scope>NUCLEOTIDE SEQUENCE [LARGE SCALE GENOMIC DNA]</scope>
    <source>
        <strain evidence="10 11">So0008-312</strain>
    </source>
</reference>
<evidence type="ECO:0000256" key="7">
    <source>
        <dbReference type="SAM" id="MobiDB-lite"/>
    </source>
</evidence>
<evidence type="ECO:0000313" key="10">
    <source>
        <dbReference type="EMBL" id="KYF72231.1"/>
    </source>
</evidence>
<dbReference type="GO" id="GO:0022857">
    <property type="term" value="F:transmembrane transporter activity"/>
    <property type="evidence" value="ECO:0007669"/>
    <property type="project" value="InterPro"/>
</dbReference>
<organism evidence="10 11">
    <name type="scientific">Sorangium cellulosum</name>
    <name type="common">Polyangium cellulosum</name>
    <dbReference type="NCBI Taxonomy" id="56"/>
    <lineage>
        <taxon>Bacteria</taxon>
        <taxon>Pseudomonadati</taxon>
        <taxon>Myxococcota</taxon>
        <taxon>Polyangia</taxon>
        <taxon>Polyangiales</taxon>
        <taxon>Polyangiaceae</taxon>
        <taxon>Sorangium</taxon>
    </lineage>
</organism>
<dbReference type="GO" id="GO:0012505">
    <property type="term" value="C:endomembrane system"/>
    <property type="evidence" value="ECO:0007669"/>
    <property type="project" value="UniProtKB-SubCell"/>
</dbReference>
<dbReference type="Proteomes" id="UP000075260">
    <property type="component" value="Unassembled WGS sequence"/>
</dbReference>
<evidence type="ECO:0000259" key="9">
    <source>
        <dbReference type="PROSITE" id="PS50850"/>
    </source>
</evidence>
<feature type="transmembrane region" description="Helical" evidence="8">
    <location>
        <begin position="371"/>
        <end position="390"/>
    </location>
</feature>
<feature type="compositionally biased region" description="Polar residues" evidence="7">
    <location>
        <begin position="542"/>
        <end position="552"/>
    </location>
</feature>
<keyword evidence="6 8" id="KW-0472">Membrane</keyword>
<evidence type="ECO:0000256" key="8">
    <source>
        <dbReference type="SAM" id="Phobius"/>
    </source>
</evidence>
<comment type="caution">
    <text evidence="10">The sequence shown here is derived from an EMBL/GenBank/DDBJ whole genome shotgun (WGS) entry which is preliminary data.</text>
</comment>
<evidence type="ECO:0000313" key="11">
    <source>
        <dbReference type="Proteomes" id="UP000075260"/>
    </source>
</evidence>
<dbReference type="InterPro" id="IPR011701">
    <property type="entry name" value="MFS"/>
</dbReference>
<feature type="transmembrane region" description="Helical" evidence="8">
    <location>
        <begin position="302"/>
        <end position="324"/>
    </location>
</feature>
<dbReference type="GO" id="GO:0016020">
    <property type="term" value="C:membrane"/>
    <property type="evidence" value="ECO:0007669"/>
    <property type="project" value="TreeGrafter"/>
</dbReference>
<name>A0A150QW94_SORCE</name>
<evidence type="ECO:0000256" key="1">
    <source>
        <dbReference type="ARBA" id="ARBA00004127"/>
    </source>
</evidence>
<dbReference type="InterPro" id="IPR020846">
    <property type="entry name" value="MFS_dom"/>
</dbReference>
<feature type="transmembrane region" description="Helical" evidence="8">
    <location>
        <begin position="76"/>
        <end position="94"/>
    </location>
</feature>
<evidence type="ECO:0000256" key="2">
    <source>
        <dbReference type="ARBA" id="ARBA00008335"/>
    </source>
</evidence>
<feature type="transmembrane region" description="Helical" evidence="8">
    <location>
        <begin position="100"/>
        <end position="122"/>
    </location>
</feature>
<dbReference type="SUPFAM" id="SSF103473">
    <property type="entry name" value="MFS general substrate transporter"/>
    <property type="match status" value="1"/>
</dbReference>
<dbReference type="InterPro" id="IPR036259">
    <property type="entry name" value="MFS_trans_sf"/>
</dbReference>
<comment type="subcellular location">
    <subcellularLocation>
        <location evidence="1">Endomembrane system</location>
        <topology evidence="1">Multi-pass membrane protein</topology>
    </subcellularLocation>
</comment>
<proteinExistence type="inferred from homology"/>
<protein>
    <submittedName>
        <fullName evidence="10">MFS transporter</fullName>
    </submittedName>
</protein>
<feature type="transmembrane region" description="Helical" evidence="8">
    <location>
        <begin position="12"/>
        <end position="33"/>
    </location>
</feature>
<dbReference type="InterPro" id="IPR051788">
    <property type="entry name" value="MFS_Transporter"/>
</dbReference>
<dbReference type="Gene3D" id="1.20.1250.20">
    <property type="entry name" value="MFS general substrate transporter like domains"/>
    <property type="match status" value="2"/>
</dbReference>
<dbReference type="RefSeq" id="WP_061606504.1">
    <property type="nucleotide sequence ID" value="NZ_JEMA01000278.1"/>
</dbReference>
<evidence type="ECO:0000256" key="5">
    <source>
        <dbReference type="ARBA" id="ARBA00022989"/>
    </source>
</evidence>
<feature type="transmembrane region" description="Helical" evidence="8">
    <location>
        <begin position="134"/>
        <end position="156"/>
    </location>
</feature>
<gene>
    <name evidence="10" type="ORF">BE15_37775</name>
</gene>
<dbReference type="AlphaFoldDB" id="A0A150QW94"/>
<dbReference type="PANTHER" id="PTHR23514">
    <property type="entry name" value="BYPASS OF STOP CODON PROTEIN 6"/>
    <property type="match status" value="1"/>
</dbReference>
<feature type="region of interest" description="Disordered" evidence="7">
    <location>
        <begin position="535"/>
        <end position="564"/>
    </location>
</feature>
<sequence>MLQLRDRKSGILILCIGFFVFGLLSTVIGVTIPNIKQEFDISNEQAGLIFVYWSVGTLLGSYIGGRVYHAARTKTLFTATAVTSIVCLVLLYGEQDLLRYKLYIFLVSLSGSIFFTAGHATAAHVSISNRASTLSFMDFAVSLGNLSTPFLVNYFVSSDGWVRDDWRMVFVVATGLLVVVVGLTLTTNLDALDAVRSTAAGKIDHLSALAHPMVLVLMMASLFLHATEWGHSVWFVTYAHEVVGLSPEEARETFSLFLIGMASSRLLASWLTWLFRPMTLMAALIAIATVAAVSISNYQDYYALRVLNFMFGFGIGALFPLLLGLSMDRAPAQAQLLSSVGLMAGTMGAKGASYTIGLFADQSSLGESYRYVSWATIALLGSVLTFLSFYSSFPKIKAAAAAALVPASGDAPLGVAQGQPAAPQGEGGAAPVQFEFDFRPPTRALGHVAWGPLGRLRGAIGYLVGNEPPRPEAPHRGDPRYGLLEVELKRDFEEQFRDRRRLTREEALQFLNDVWTRYPTMKELYPSPAEMVNAGWQDPAPKTTQFPETRTLNAHHSRPGVLRS</sequence>
<dbReference type="PROSITE" id="PS50850">
    <property type="entry name" value="MFS"/>
    <property type="match status" value="1"/>
</dbReference>
<feature type="transmembrane region" description="Helical" evidence="8">
    <location>
        <begin position="280"/>
        <end position="296"/>
    </location>
</feature>
<evidence type="ECO:0000256" key="6">
    <source>
        <dbReference type="ARBA" id="ARBA00023136"/>
    </source>
</evidence>
<feature type="transmembrane region" description="Helical" evidence="8">
    <location>
        <begin position="45"/>
        <end position="64"/>
    </location>
</feature>
<accession>A0A150QW94</accession>
<feature type="domain" description="Major facilitator superfamily (MFS) profile" evidence="9">
    <location>
        <begin position="10"/>
        <end position="393"/>
    </location>
</feature>
<comment type="similarity">
    <text evidence="2">Belongs to the major facilitator superfamily.</text>
</comment>
<feature type="transmembrane region" description="Helical" evidence="8">
    <location>
        <begin position="206"/>
        <end position="226"/>
    </location>
</feature>
<feature type="transmembrane region" description="Helical" evidence="8">
    <location>
        <begin position="168"/>
        <end position="185"/>
    </location>
</feature>
<dbReference type="Pfam" id="PF07690">
    <property type="entry name" value="MFS_1"/>
    <property type="match status" value="1"/>
</dbReference>
<dbReference type="PANTHER" id="PTHR23514:SF3">
    <property type="entry name" value="BYPASS OF STOP CODON PROTEIN 6"/>
    <property type="match status" value="1"/>
</dbReference>
<keyword evidence="4 8" id="KW-0812">Transmembrane</keyword>
<dbReference type="EMBL" id="JEMA01000278">
    <property type="protein sequence ID" value="KYF72231.1"/>
    <property type="molecule type" value="Genomic_DNA"/>
</dbReference>
<keyword evidence="3" id="KW-0813">Transport</keyword>